<name>X0XGG6_9ZZZZ</name>
<feature type="non-terminal residue" evidence="1">
    <location>
        <position position="241"/>
    </location>
</feature>
<evidence type="ECO:0000313" key="1">
    <source>
        <dbReference type="EMBL" id="GAG34477.1"/>
    </source>
</evidence>
<dbReference type="InterPro" id="IPR006429">
    <property type="entry name" value="Phage_lambda_portal"/>
</dbReference>
<reference evidence="1" key="1">
    <citation type="journal article" date="2014" name="Front. Microbiol.">
        <title>High frequency of phylogenetically diverse reductive dehalogenase-homologous genes in deep subseafloor sedimentary metagenomes.</title>
        <authorList>
            <person name="Kawai M."/>
            <person name="Futagami T."/>
            <person name="Toyoda A."/>
            <person name="Takaki Y."/>
            <person name="Nishi S."/>
            <person name="Hori S."/>
            <person name="Arai W."/>
            <person name="Tsubouchi T."/>
            <person name="Morono Y."/>
            <person name="Uchiyama I."/>
            <person name="Ito T."/>
            <person name="Fujiyama A."/>
            <person name="Inagaki F."/>
            <person name="Takami H."/>
        </authorList>
    </citation>
    <scope>NUCLEOTIDE SEQUENCE</scope>
    <source>
        <strain evidence="1">Expedition CK06-06</strain>
    </source>
</reference>
<sequence length="241" mass="26619">ITAARDEACATRVYTAPRGDEDAFEDLTDDANSSEKLALEASKEPGQAEILPSGWDEKIVQPQHPNKETTAFKSAMTKNVASGLGIEYSVFANDWAGVSYSSVRGGTIAERDAWVTEQDDMKAQCKSKQFRLWLKSFLELSISGDLPMEKYEKFAEHDFRGRRWMWIDPVRDVNAAKTAVGEGWKTNTGVAADMGEDFDENIEVIKREQEAMAGDKAETVPPLNGAQITAAIEVVQQYAEG</sequence>
<accession>X0XGG6</accession>
<dbReference type="Pfam" id="PF05136">
    <property type="entry name" value="Phage_portal_2"/>
    <property type="match status" value="1"/>
</dbReference>
<organism evidence="1">
    <name type="scientific">marine sediment metagenome</name>
    <dbReference type="NCBI Taxonomy" id="412755"/>
    <lineage>
        <taxon>unclassified sequences</taxon>
        <taxon>metagenomes</taxon>
        <taxon>ecological metagenomes</taxon>
    </lineage>
</organism>
<dbReference type="EMBL" id="BARS01049573">
    <property type="protein sequence ID" value="GAG34477.1"/>
    <property type="molecule type" value="Genomic_DNA"/>
</dbReference>
<dbReference type="GO" id="GO:0005198">
    <property type="term" value="F:structural molecule activity"/>
    <property type="evidence" value="ECO:0007669"/>
    <property type="project" value="InterPro"/>
</dbReference>
<proteinExistence type="predicted"/>
<dbReference type="AlphaFoldDB" id="X0XGG6"/>
<comment type="caution">
    <text evidence="1">The sequence shown here is derived from an EMBL/GenBank/DDBJ whole genome shotgun (WGS) entry which is preliminary data.</text>
</comment>
<feature type="non-terminal residue" evidence="1">
    <location>
        <position position="1"/>
    </location>
</feature>
<dbReference type="GO" id="GO:0019068">
    <property type="term" value="P:virion assembly"/>
    <property type="evidence" value="ECO:0007669"/>
    <property type="project" value="InterPro"/>
</dbReference>
<gene>
    <name evidence="1" type="ORF">S01H1_74140</name>
</gene>
<protein>
    <recommendedName>
        <fullName evidence="2">Phage portal protein</fullName>
    </recommendedName>
</protein>
<evidence type="ECO:0008006" key="2">
    <source>
        <dbReference type="Google" id="ProtNLM"/>
    </source>
</evidence>